<accession>A0ABR2K400</accession>
<feature type="transmembrane region" description="Helical" evidence="2">
    <location>
        <begin position="29"/>
        <end position="46"/>
    </location>
</feature>
<evidence type="ECO:0000256" key="1">
    <source>
        <dbReference type="PROSITE-ProRule" id="PRU00175"/>
    </source>
</evidence>
<sequence length="173" mass="20211">MIHPEIRPEGPSFLRILLGMLKIIHLKQFVVIFLSISILLLFFRILSINTFFFLLLVCGFLLILLTLIDYLIKRYRLHQHQQQKEEELVPLIDNNASLEEQYSAFKSHIRYDLKYYSKTEFPDVPDICGVCLQTIPEGTEVAVLPCMHIFHPKCIEKWTKVNNSCPFCKATIV</sequence>
<dbReference type="InterPro" id="IPR013083">
    <property type="entry name" value="Znf_RING/FYVE/PHD"/>
</dbReference>
<name>A0ABR2K400_9EUKA</name>
<dbReference type="PANTHER" id="PTHR45676:SF159">
    <property type="entry name" value="RING-H2 FINGER PROTEIN ATL51"/>
    <property type="match status" value="1"/>
</dbReference>
<keyword evidence="5" id="KW-1185">Reference proteome</keyword>
<organism evidence="4 5">
    <name type="scientific">Tritrichomonas musculus</name>
    <dbReference type="NCBI Taxonomy" id="1915356"/>
    <lineage>
        <taxon>Eukaryota</taxon>
        <taxon>Metamonada</taxon>
        <taxon>Parabasalia</taxon>
        <taxon>Tritrichomonadida</taxon>
        <taxon>Tritrichomonadidae</taxon>
        <taxon>Tritrichomonas</taxon>
    </lineage>
</organism>
<dbReference type="Pfam" id="PF13639">
    <property type="entry name" value="zf-RING_2"/>
    <property type="match status" value="1"/>
</dbReference>
<keyword evidence="2" id="KW-1133">Transmembrane helix</keyword>
<proteinExistence type="predicted"/>
<evidence type="ECO:0000313" key="4">
    <source>
        <dbReference type="EMBL" id="KAK8885814.1"/>
    </source>
</evidence>
<keyword evidence="1" id="KW-0863">Zinc-finger</keyword>
<feature type="transmembrane region" description="Helical" evidence="2">
    <location>
        <begin position="52"/>
        <end position="72"/>
    </location>
</feature>
<dbReference type="SUPFAM" id="SSF57850">
    <property type="entry name" value="RING/U-box"/>
    <property type="match status" value="1"/>
</dbReference>
<evidence type="ECO:0000313" key="5">
    <source>
        <dbReference type="Proteomes" id="UP001470230"/>
    </source>
</evidence>
<evidence type="ECO:0000259" key="3">
    <source>
        <dbReference type="PROSITE" id="PS50089"/>
    </source>
</evidence>
<dbReference type="Gene3D" id="3.30.40.10">
    <property type="entry name" value="Zinc/RING finger domain, C3HC4 (zinc finger)"/>
    <property type="match status" value="1"/>
</dbReference>
<dbReference type="EMBL" id="JAPFFF010000007">
    <property type="protein sequence ID" value="KAK8885814.1"/>
    <property type="molecule type" value="Genomic_DNA"/>
</dbReference>
<keyword evidence="2" id="KW-0472">Membrane</keyword>
<dbReference type="InterPro" id="IPR001841">
    <property type="entry name" value="Znf_RING"/>
</dbReference>
<keyword evidence="1" id="KW-0862">Zinc</keyword>
<gene>
    <name evidence="4" type="ORF">M9Y10_041268</name>
</gene>
<reference evidence="4 5" key="1">
    <citation type="submission" date="2024-04" db="EMBL/GenBank/DDBJ databases">
        <title>Tritrichomonas musculus Genome.</title>
        <authorList>
            <person name="Alves-Ferreira E."/>
            <person name="Grigg M."/>
            <person name="Lorenzi H."/>
            <person name="Galac M."/>
        </authorList>
    </citation>
    <scope>NUCLEOTIDE SEQUENCE [LARGE SCALE GENOMIC DNA]</scope>
    <source>
        <strain evidence="4 5">EAF2021</strain>
    </source>
</reference>
<dbReference type="SMART" id="SM00184">
    <property type="entry name" value="RING"/>
    <property type="match status" value="1"/>
</dbReference>
<protein>
    <recommendedName>
        <fullName evidence="3">RING-type domain-containing protein</fullName>
    </recommendedName>
</protein>
<dbReference type="Proteomes" id="UP001470230">
    <property type="component" value="Unassembled WGS sequence"/>
</dbReference>
<keyword evidence="2" id="KW-0812">Transmembrane</keyword>
<dbReference type="PROSITE" id="PS50089">
    <property type="entry name" value="ZF_RING_2"/>
    <property type="match status" value="1"/>
</dbReference>
<evidence type="ECO:0000256" key="2">
    <source>
        <dbReference type="SAM" id="Phobius"/>
    </source>
</evidence>
<feature type="domain" description="RING-type" evidence="3">
    <location>
        <begin position="128"/>
        <end position="169"/>
    </location>
</feature>
<keyword evidence="1" id="KW-0479">Metal-binding</keyword>
<comment type="caution">
    <text evidence="4">The sequence shown here is derived from an EMBL/GenBank/DDBJ whole genome shotgun (WGS) entry which is preliminary data.</text>
</comment>
<dbReference type="PANTHER" id="PTHR45676">
    <property type="entry name" value="RING-H2 FINGER PROTEIN ATL51-RELATED"/>
    <property type="match status" value="1"/>
</dbReference>